<name>A0A1I7X9L1_HETBA</name>
<dbReference type="Pfam" id="PF03125">
    <property type="entry name" value="Sre"/>
    <property type="match status" value="1"/>
</dbReference>
<keyword evidence="2" id="KW-0812">Transmembrane</keyword>
<dbReference type="Proteomes" id="UP000095283">
    <property type="component" value="Unplaced"/>
</dbReference>
<keyword evidence="2" id="KW-1133">Transmembrane helix</keyword>
<feature type="transmembrane region" description="Helical" evidence="2">
    <location>
        <begin position="299"/>
        <end position="319"/>
    </location>
</feature>
<dbReference type="PANTHER" id="PTHR47521">
    <property type="entry name" value="SERPENTINE RECEPTOR, CLASS E (EPSILON)-RELATED"/>
    <property type="match status" value="1"/>
</dbReference>
<keyword evidence="3" id="KW-1185">Reference proteome</keyword>
<comment type="similarity">
    <text evidence="1">Belongs to the nematode receptor-like protein sre family.</text>
</comment>
<dbReference type="InterPro" id="IPR052860">
    <property type="entry name" value="NRL-GPCR1"/>
</dbReference>
<dbReference type="WBParaSite" id="Hba_14358">
    <property type="protein sequence ID" value="Hba_14358"/>
    <property type="gene ID" value="Hba_14358"/>
</dbReference>
<feature type="transmembrane region" description="Helical" evidence="2">
    <location>
        <begin position="6"/>
        <end position="27"/>
    </location>
</feature>
<sequence>MESDDVITELVITSKTFILNALFLCVLRKYSVFHLHMRIICLNISVAVLLIIIYSLMRAIINLYQLVDNPHIMVCNSKRKPIYQNFTFGCTTVYIYTCDKEYIELKHLLFAKLFKCKNLQDVDDSFSCLFKSAVPGYFCIIFIIFPLVLVIERAFATEKYRDYEHSNFCTALLRICIIFIHSTTFVHKLNEDNHEVVKRKADYAADWIPLPFFAISNGYHMNSLQSILSCELNNIRTQSTVQRNVWYLITTMLNFILTIVLKQLTVKNGKSERESVTNRRSGGYTLSHRFQARENYRTCQFLVSVHASFCLTFVSFYAYEAIIINRNNPDVETVLFQKRKAYLHNICEKFCSTVNIR</sequence>
<reference evidence="4" key="1">
    <citation type="submission" date="2016-11" db="UniProtKB">
        <authorList>
            <consortium name="WormBaseParasite"/>
        </authorList>
    </citation>
    <scope>IDENTIFICATION</scope>
</reference>
<evidence type="ECO:0000256" key="2">
    <source>
        <dbReference type="SAM" id="Phobius"/>
    </source>
</evidence>
<accession>A0A1I7X9L1</accession>
<protein>
    <submittedName>
        <fullName evidence="4">G_PROTEIN_RECEP_F1_2 domain-containing protein</fullName>
    </submittedName>
</protein>
<dbReference type="AlphaFoldDB" id="A0A1I7X9L1"/>
<organism evidence="3 4">
    <name type="scientific">Heterorhabditis bacteriophora</name>
    <name type="common">Entomopathogenic nematode worm</name>
    <dbReference type="NCBI Taxonomy" id="37862"/>
    <lineage>
        <taxon>Eukaryota</taxon>
        <taxon>Metazoa</taxon>
        <taxon>Ecdysozoa</taxon>
        <taxon>Nematoda</taxon>
        <taxon>Chromadorea</taxon>
        <taxon>Rhabditida</taxon>
        <taxon>Rhabditina</taxon>
        <taxon>Rhabditomorpha</taxon>
        <taxon>Strongyloidea</taxon>
        <taxon>Heterorhabditidae</taxon>
        <taxon>Heterorhabditis</taxon>
    </lineage>
</organism>
<dbReference type="PANTHER" id="PTHR47521:SF7">
    <property type="entry name" value="SERPENTINE RECEPTOR CLASS EPSILON-6"/>
    <property type="match status" value="1"/>
</dbReference>
<evidence type="ECO:0000256" key="1">
    <source>
        <dbReference type="ARBA" id="ARBA00006803"/>
    </source>
</evidence>
<dbReference type="GO" id="GO:0007606">
    <property type="term" value="P:sensory perception of chemical stimulus"/>
    <property type="evidence" value="ECO:0007669"/>
    <property type="project" value="InterPro"/>
</dbReference>
<proteinExistence type="inferred from homology"/>
<dbReference type="InterPro" id="IPR004151">
    <property type="entry name" value="7TM_GPCR_serpentine_rcpt_Sre"/>
</dbReference>
<dbReference type="GO" id="GO:0016020">
    <property type="term" value="C:membrane"/>
    <property type="evidence" value="ECO:0007669"/>
    <property type="project" value="InterPro"/>
</dbReference>
<evidence type="ECO:0000313" key="3">
    <source>
        <dbReference type="Proteomes" id="UP000095283"/>
    </source>
</evidence>
<feature type="transmembrane region" description="Helical" evidence="2">
    <location>
        <begin position="245"/>
        <end position="264"/>
    </location>
</feature>
<evidence type="ECO:0000313" key="4">
    <source>
        <dbReference type="WBParaSite" id="Hba_14358"/>
    </source>
</evidence>
<keyword evidence="2" id="KW-0472">Membrane</keyword>
<feature type="transmembrane region" description="Helical" evidence="2">
    <location>
        <begin position="39"/>
        <end position="61"/>
    </location>
</feature>
<feature type="transmembrane region" description="Helical" evidence="2">
    <location>
        <begin position="134"/>
        <end position="156"/>
    </location>
</feature>